<dbReference type="InterPro" id="IPR056748">
    <property type="entry name" value="VPS13-like_C"/>
</dbReference>
<dbReference type="Gene3D" id="1.20.1270.60">
    <property type="entry name" value="Arfaptin homology (AH) domain/BAR domain"/>
    <property type="match status" value="1"/>
</dbReference>
<gene>
    <name evidence="4" type="ORF">NTEN_LOCUS11038</name>
</gene>
<name>A0A6H5GSK7_9HEMI</name>
<dbReference type="GO" id="GO:0032588">
    <property type="term" value="C:trans-Golgi network membrane"/>
    <property type="evidence" value="ECO:0007669"/>
    <property type="project" value="TreeGrafter"/>
</dbReference>
<accession>A0A6H5GSK7</accession>
<dbReference type="AlphaFoldDB" id="A0A6H5GSK7"/>
<dbReference type="Pfam" id="PF06456">
    <property type="entry name" value="Arfaptin"/>
    <property type="match status" value="1"/>
</dbReference>
<dbReference type="Pfam" id="PF25037">
    <property type="entry name" value="VPS13_C"/>
    <property type="match status" value="1"/>
</dbReference>
<protein>
    <recommendedName>
        <fullName evidence="3">AH domain-containing protein</fullName>
    </recommendedName>
</protein>
<dbReference type="GO" id="GO:0019904">
    <property type="term" value="F:protein domain specific binding"/>
    <property type="evidence" value="ECO:0007669"/>
    <property type="project" value="InterPro"/>
</dbReference>
<feature type="region of interest" description="Disordered" evidence="2">
    <location>
        <begin position="375"/>
        <end position="414"/>
    </location>
</feature>
<dbReference type="PANTHER" id="PTHR12141">
    <property type="entry name" value="ARFAPTIN-RELATED"/>
    <property type="match status" value="1"/>
</dbReference>
<sequence length="1175" mass="129451">MEYGPAVQASVGSVQLIDKLHTGMTGQYLELIATEPGADVATLLIFLSHAGSEQVEDDSNFSVSTPPIIDLTFKQTQSGDKCVDILIECTRMNLSVPFILEFTRFILDSLPLDNDSSEGEASDSNDSSGAEPSPDTDDGSELESMASAVNGPAGKDARHILVKKHSDSVDSGLEAEGVDKVSTYVMIDFKDRVELTVTPQCLAVIGKLHAAFTTIVTTLSDNSVTLTNDVTPSSSVTLLSKAEVRNETSYPIGIHYKKSILESLGFPLVGESTNPFGDTHRVAIVEPDETFNVPLTVAHHCKLFIQPSHVDNESKKALRFMEENEKADLWIDLAPSQDGYGQERVSFHMVKKQQSTPQTPTVTAKLSASLKRFSTVPSTIGQSSSSEDSESDEQQKSQVKPKSSPFSNIQKSSFEGDGEVDFEKMHMTKPFFGELRRRWVPAVWVQYRRSVSYSCLHFKTHLVQVRRLLILSDVRTVTTYFERKGIVDTKHNHLVDIVAHYTSQLMPQLHVMMFNLDILSNPYSLVTDFTDGLGDLYYEPSFYQIDNSEEYSEGLSIGAQILMGHVKTTAGNSSSLITTGIVDSSLLMHLDDETKKGVRPYSPYEAAGKQLLNLMNKGHYSDTDVYWTHAPLGPDGKTFLLVTVQSNKCRRSGDGDGEENDINGVIYTVKSQNSFPTPRRNVNLSTIAGESRSLFSTSIVLEFAAGVGKGGATSIVELDADEVLGESFDSSGSAGLTRFCSVSLLSFLSTGVQNLKVPMYSYLPASMETYMSIPKLSLLEIEYDAYRTDLELLAQAPRNEATAQRLEEAQQAFDSHKENFEKLRSDLTVKLKFLDENRPSESRFGIRKREIQLCECRKIVRNIKMTQLIFTPTRISRFICHLPAEFHNSKNARMFPKASRSNRLFRDYRNLQKERINLLAGFLLLAVAAAADDKKTDDKKPSAAPDDKKQTKRGLWDLGIGGWNSEGWSSGGWSSGGWDNELSLSSGWDAPLSLPSSDHGIVNTITIQKQVAVPVPQPYAVPVEKRIPYPVHVPVHVPVDRPVPVAVPKPYPVTVEKHIPYPVDRPVPYPVKVPVKVAVPAPYPVAVPKPYAVPVEKHIAVPVPQPILVKKPVPVLIKEPSGWAPPSSGWAPPSSGWAPPSLDHPCKKVYHSAAPGVYFSPKLSRACPAALEQRV</sequence>
<dbReference type="InterPro" id="IPR010504">
    <property type="entry name" value="AH_dom"/>
</dbReference>
<dbReference type="PROSITE" id="PS50870">
    <property type="entry name" value="AH"/>
    <property type="match status" value="1"/>
</dbReference>
<dbReference type="InterPro" id="IPR027267">
    <property type="entry name" value="AH/BAR_dom_sf"/>
</dbReference>
<dbReference type="SUPFAM" id="SSF103657">
    <property type="entry name" value="BAR/IMD domain-like"/>
    <property type="match status" value="1"/>
</dbReference>
<evidence type="ECO:0000256" key="2">
    <source>
        <dbReference type="SAM" id="MobiDB-lite"/>
    </source>
</evidence>
<feature type="compositionally biased region" description="Polar residues" evidence="2">
    <location>
        <begin position="400"/>
        <end position="413"/>
    </location>
</feature>
<dbReference type="EMBL" id="CADCXU010016545">
    <property type="protein sequence ID" value="CAB0005561.1"/>
    <property type="molecule type" value="Genomic_DNA"/>
</dbReference>
<feature type="region of interest" description="Disordered" evidence="2">
    <location>
        <begin position="114"/>
        <end position="143"/>
    </location>
</feature>
<evidence type="ECO:0000313" key="5">
    <source>
        <dbReference type="Proteomes" id="UP000479000"/>
    </source>
</evidence>
<evidence type="ECO:0000259" key="3">
    <source>
        <dbReference type="PROSITE" id="PS50870"/>
    </source>
</evidence>
<dbReference type="GO" id="GO:0034315">
    <property type="term" value="P:regulation of Arp2/3 complex-mediated actin nucleation"/>
    <property type="evidence" value="ECO:0007669"/>
    <property type="project" value="TreeGrafter"/>
</dbReference>
<dbReference type="GO" id="GO:0005543">
    <property type="term" value="F:phospholipid binding"/>
    <property type="evidence" value="ECO:0007669"/>
    <property type="project" value="TreeGrafter"/>
</dbReference>
<proteinExistence type="predicted"/>
<dbReference type="PANTHER" id="PTHR12141:SF5">
    <property type="entry name" value="ARFAPTIN"/>
    <property type="match status" value="1"/>
</dbReference>
<dbReference type="GO" id="GO:0006886">
    <property type="term" value="P:intracellular protein transport"/>
    <property type="evidence" value="ECO:0007669"/>
    <property type="project" value="TreeGrafter"/>
</dbReference>
<evidence type="ECO:0000313" key="4">
    <source>
        <dbReference type="EMBL" id="CAB0005561.1"/>
    </source>
</evidence>
<keyword evidence="5" id="KW-1185">Reference proteome</keyword>
<dbReference type="OrthoDB" id="428159at2759"/>
<feature type="domain" description="AH" evidence="3">
    <location>
        <begin position="768"/>
        <end position="838"/>
    </location>
</feature>
<reference evidence="4 5" key="1">
    <citation type="submission" date="2020-02" db="EMBL/GenBank/DDBJ databases">
        <authorList>
            <person name="Ferguson B K."/>
        </authorList>
    </citation>
    <scope>NUCLEOTIDE SEQUENCE [LARGE SCALE GENOMIC DNA]</scope>
</reference>
<organism evidence="4 5">
    <name type="scientific">Nesidiocoris tenuis</name>
    <dbReference type="NCBI Taxonomy" id="355587"/>
    <lineage>
        <taxon>Eukaryota</taxon>
        <taxon>Metazoa</taxon>
        <taxon>Ecdysozoa</taxon>
        <taxon>Arthropoda</taxon>
        <taxon>Hexapoda</taxon>
        <taxon>Insecta</taxon>
        <taxon>Pterygota</taxon>
        <taxon>Neoptera</taxon>
        <taxon>Paraneoptera</taxon>
        <taxon>Hemiptera</taxon>
        <taxon>Heteroptera</taxon>
        <taxon>Panheteroptera</taxon>
        <taxon>Cimicomorpha</taxon>
        <taxon>Miridae</taxon>
        <taxon>Dicyphina</taxon>
        <taxon>Nesidiocoris</taxon>
    </lineage>
</organism>
<keyword evidence="1" id="KW-0175">Coiled coil</keyword>
<dbReference type="InterPro" id="IPR030798">
    <property type="entry name" value="Arfaptin_fam"/>
</dbReference>
<evidence type="ECO:0000256" key="1">
    <source>
        <dbReference type="SAM" id="Coils"/>
    </source>
</evidence>
<dbReference type="Proteomes" id="UP000479000">
    <property type="component" value="Unassembled WGS sequence"/>
</dbReference>
<dbReference type="SMART" id="SM01015">
    <property type="entry name" value="Arfaptin"/>
    <property type="match status" value="1"/>
</dbReference>
<feature type="coiled-coil region" evidence="1">
    <location>
        <begin position="799"/>
        <end position="837"/>
    </location>
</feature>